<organism evidence="1 2">
    <name type="scientific">Scytonema hofmannii PCC 7110</name>
    <dbReference type="NCBI Taxonomy" id="128403"/>
    <lineage>
        <taxon>Bacteria</taxon>
        <taxon>Bacillati</taxon>
        <taxon>Cyanobacteriota</taxon>
        <taxon>Cyanophyceae</taxon>
        <taxon>Nostocales</taxon>
        <taxon>Scytonemataceae</taxon>
        <taxon>Scytonema</taxon>
    </lineage>
</organism>
<evidence type="ECO:0000313" key="2">
    <source>
        <dbReference type="Proteomes" id="UP000076925"/>
    </source>
</evidence>
<dbReference type="EMBL" id="ANNX02000016">
    <property type="protein sequence ID" value="KYC43220.1"/>
    <property type="molecule type" value="Genomic_DNA"/>
</dbReference>
<dbReference type="AlphaFoldDB" id="A0A139XEV3"/>
<gene>
    <name evidence="1" type="ORF">WA1_14085</name>
</gene>
<reference evidence="1 2" key="1">
    <citation type="journal article" date="2013" name="Genome Biol. Evol.">
        <title>Genomes of Stigonematalean cyanobacteria (subsection V) and the evolution of oxygenic photosynthesis from prokaryotes to plastids.</title>
        <authorList>
            <person name="Dagan T."/>
            <person name="Roettger M."/>
            <person name="Stucken K."/>
            <person name="Landan G."/>
            <person name="Koch R."/>
            <person name="Major P."/>
            <person name="Gould S.B."/>
            <person name="Goremykin V.V."/>
            <person name="Rippka R."/>
            <person name="Tandeau de Marsac N."/>
            <person name="Gugger M."/>
            <person name="Lockhart P.J."/>
            <person name="Allen J.F."/>
            <person name="Brune I."/>
            <person name="Maus I."/>
            <person name="Puhler A."/>
            <person name="Martin W.F."/>
        </authorList>
    </citation>
    <scope>NUCLEOTIDE SEQUENCE [LARGE SCALE GENOMIC DNA]</scope>
    <source>
        <strain evidence="1 2">PCC 7110</strain>
    </source>
</reference>
<sequence length="93" mass="10861">MNSQAYRLQSDNFSDQTELINQEDQCLLYERFCVMARDTVDGSYYVGRVQLNAIQPDYFCWCNSCTQLNLGILVYGYLSECRNVNEKPLLVIR</sequence>
<dbReference type="OrthoDB" id="517096at2"/>
<comment type="caution">
    <text evidence="1">The sequence shown here is derived from an EMBL/GenBank/DDBJ whole genome shotgun (WGS) entry which is preliminary data.</text>
</comment>
<name>A0A139XEV3_9CYAN</name>
<accession>A0A139XEV3</accession>
<keyword evidence="2" id="KW-1185">Reference proteome</keyword>
<protein>
    <submittedName>
        <fullName evidence="1">Uncharacterized protein</fullName>
    </submittedName>
</protein>
<dbReference type="Proteomes" id="UP000076925">
    <property type="component" value="Unassembled WGS sequence"/>
</dbReference>
<evidence type="ECO:0000313" key="1">
    <source>
        <dbReference type="EMBL" id="KYC43220.1"/>
    </source>
</evidence>
<dbReference type="RefSeq" id="WP_017747718.1">
    <property type="nucleotide sequence ID" value="NZ_KQ976354.1"/>
</dbReference>
<proteinExistence type="predicted"/>